<evidence type="ECO:0000256" key="8">
    <source>
        <dbReference type="SAM" id="MobiDB-lite"/>
    </source>
</evidence>
<evidence type="ECO:0000259" key="9">
    <source>
        <dbReference type="PROSITE" id="PS50157"/>
    </source>
</evidence>
<evidence type="ECO:0000313" key="11">
    <source>
        <dbReference type="Proteomes" id="UP000749559"/>
    </source>
</evidence>
<dbReference type="AlphaFoldDB" id="A0A8S4N7E0"/>
<evidence type="ECO:0000256" key="3">
    <source>
        <dbReference type="ARBA" id="ARBA00022737"/>
    </source>
</evidence>
<dbReference type="PROSITE" id="PS00028">
    <property type="entry name" value="ZINC_FINGER_C2H2_1"/>
    <property type="match status" value="2"/>
</dbReference>
<dbReference type="InterPro" id="IPR013087">
    <property type="entry name" value="Znf_C2H2_type"/>
</dbReference>
<keyword evidence="3" id="KW-0677">Repeat</keyword>
<evidence type="ECO:0000256" key="2">
    <source>
        <dbReference type="ARBA" id="ARBA00022723"/>
    </source>
</evidence>
<keyword evidence="5" id="KW-0862">Zinc</keyword>
<keyword evidence="6" id="KW-0539">Nucleus</keyword>
<evidence type="ECO:0000256" key="4">
    <source>
        <dbReference type="ARBA" id="ARBA00022771"/>
    </source>
</evidence>
<evidence type="ECO:0000313" key="10">
    <source>
        <dbReference type="EMBL" id="CAH1776377.1"/>
    </source>
</evidence>
<reference evidence="10" key="1">
    <citation type="submission" date="2022-03" db="EMBL/GenBank/DDBJ databases">
        <authorList>
            <person name="Martin C."/>
        </authorList>
    </citation>
    <scope>NUCLEOTIDE SEQUENCE</scope>
</reference>
<accession>A0A8S4N7E0</accession>
<protein>
    <recommendedName>
        <fullName evidence="9">C2H2-type domain-containing protein</fullName>
    </recommendedName>
</protein>
<proteinExistence type="predicted"/>
<dbReference type="EMBL" id="CAIIXF020000002">
    <property type="protein sequence ID" value="CAH1776377.1"/>
    <property type="molecule type" value="Genomic_DNA"/>
</dbReference>
<evidence type="ECO:0000256" key="6">
    <source>
        <dbReference type="ARBA" id="ARBA00023242"/>
    </source>
</evidence>
<evidence type="ECO:0000256" key="5">
    <source>
        <dbReference type="ARBA" id="ARBA00022833"/>
    </source>
</evidence>
<dbReference type="SMART" id="SM00355">
    <property type="entry name" value="ZnF_C2H2"/>
    <property type="match status" value="2"/>
</dbReference>
<evidence type="ECO:0000256" key="1">
    <source>
        <dbReference type="ARBA" id="ARBA00004123"/>
    </source>
</evidence>
<dbReference type="Proteomes" id="UP000749559">
    <property type="component" value="Unassembled WGS sequence"/>
</dbReference>
<organism evidence="10 11">
    <name type="scientific">Owenia fusiformis</name>
    <name type="common">Polychaete worm</name>
    <dbReference type="NCBI Taxonomy" id="6347"/>
    <lineage>
        <taxon>Eukaryota</taxon>
        <taxon>Metazoa</taxon>
        <taxon>Spiralia</taxon>
        <taxon>Lophotrochozoa</taxon>
        <taxon>Annelida</taxon>
        <taxon>Polychaeta</taxon>
        <taxon>Sedentaria</taxon>
        <taxon>Canalipalpata</taxon>
        <taxon>Sabellida</taxon>
        <taxon>Oweniida</taxon>
        <taxon>Oweniidae</taxon>
        <taxon>Owenia</taxon>
    </lineage>
</organism>
<comment type="subcellular location">
    <subcellularLocation>
        <location evidence="1">Nucleus</location>
    </subcellularLocation>
</comment>
<dbReference type="Pfam" id="PF00096">
    <property type="entry name" value="zf-C2H2"/>
    <property type="match status" value="1"/>
</dbReference>
<name>A0A8S4N7E0_OWEFU</name>
<dbReference type="Pfam" id="PF13912">
    <property type="entry name" value="zf-C2H2_6"/>
    <property type="match status" value="1"/>
</dbReference>
<dbReference type="GO" id="GO:0008270">
    <property type="term" value="F:zinc ion binding"/>
    <property type="evidence" value="ECO:0007669"/>
    <property type="project" value="UniProtKB-KW"/>
</dbReference>
<feature type="region of interest" description="Disordered" evidence="8">
    <location>
        <begin position="1"/>
        <end position="50"/>
    </location>
</feature>
<feature type="domain" description="C2H2-type" evidence="9">
    <location>
        <begin position="50"/>
        <end position="77"/>
    </location>
</feature>
<dbReference type="PANTHER" id="PTHR24394">
    <property type="entry name" value="ZINC FINGER PROTEIN"/>
    <property type="match status" value="1"/>
</dbReference>
<feature type="compositionally biased region" description="Polar residues" evidence="8">
    <location>
        <begin position="1"/>
        <end position="32"/>
    </location>
</feature>
<dbReference type="Gene3D" id="3.30.160.60">
    <property type="entry name" value="Classic Zinc Finger"/>
    <property type="match status" value="2"/>
</dbReference>
<sequence>MYSEWLTQGSSNMSPNGQRIPPSGQTIPSYGQTIPPVNVPTKRKQTGKRPSCQICLRTFQTNQNLKVHMNIHTGAKPFKCDSCEEAFPHHYSLTLHKKNRHNKNK</sequence>
<keyword evidence="2" id="KW-0479">Metal-binding</keyword>
<dbReference type="GO" id="GO:0005634">
    <property type="term" value="C:nucleus"/>
    <property type="evidence" value="ECO:0007669"/>
    <property type="project" value="UniProtKB-SubCell"/>
</dbReference>
<dbReference type="SUPFAM" id="SSF57667">
    <property type="entry name" value="beta-beta-alpha zinc fingers"/>
    <property type="match status" value="1"/>
</dbReference>
<dbReference type="PANTHER" id="PTHR24394:SF29">
    <property type="entry name" value="MYONEURIN"/>
    <property type="match status" value="1"/>
</dbReference>
<feature type="domain" description="C2H2-type" evidence="9">
    <location>
        <begin position="78"/>
        <end position="105"/>
    </location>
</feature>
<keyword evidence="4 7" id="KW-0863">Zinc-finger</keyword>
<keyword evidence="11" id="KW-1185">Reference proteome</keyword>
<gene>
    <name evidence="10" type="ORF">OFUS_LOCUS3556</name>
</gene>
<evidence type="ECO:0000256" key="7">
    <source>
        <dbReference type="PROSITE-ProRule" id="PRU00042"/>
    </source>
</evidence>
<dbReference type="GO" id="GO:0000981">
    <property type="term" value="F:DNA-binding transcription factor activity, RNA polymerase II-specific"/>
    <property type="evidence" value="ECO:0007669"/>
    <property type="project" value="TreeGrafter"/>
</dbReference>
<dbReference type="OrthoDB" id="6369905at2759"/>
<dbReference type="PROSITE" id="PS50157">
    <property type="entry name" value="ZINC_FINGER_C2H2_2"/>
    <property type="match status" value="2"/>
</dbReference>
<dbReference type="FunFam" id="3.30.160.60:FF:000446">
    <property type="entry name" value="Zinc finger protein"/>
    <property type="match status" value="2"/>
</dbReference>
<dbReference type="InterPro" id="IPR036236">
    <property type="entry name" value="Znf_C2H2_sf"/>
</dbReference>
<comment type="caution">
    <text evidence="10">The sequence shown here is derived from an EMBL/GenBank/DDBJ whole genome shotgun (WGS) entry which is preliminary data.</text>
</comment>